<feature type="compositionally biased region" description="Basic and acidic residues" evidence="11">
    <location>
        <begin position="72"/>
        <end position="81"/>
    </location>
</feature>
<keyword evidence="4" id="KW-0808">Transferase</keyword>
<keyword evidence="8" id="KW-0866">Nonsense-mediated mRNA decay</keyword>
<dbReference type="CDD" id="cd05170">
    <property type="entry name" value="PIKKc_SMG1"/>
    <property type="match status" value="1"/>
</dbReference>
<feature type="region of interest" description="Disordered" evidence="11">
    <location>
        <begin position="51"/>
        <end position="81"/>
    </location>
</feature>
<dbReference type="Gene3D" id="1.10.1070.11">
    <property type="entry name" value="Phosphatidylinositol 3-/4-kinase, catalytic domain"/>
    <property type="match status" value="1"/>
</dbReference>
<dbReference type="Pfam" id="PF00454">
    <property type="entry name" value="PI3_PI4_kinase"/>
    <property type="match status" value="1"/>
</dbReference>
<dbReference type="InterPro" id="IPR031559">
    <property type="entry name" value="SMG1"/>
</dbReference>
<evidence type="ECO:0000256" key="1">
    <source>
        <dbReference type="ARBA" id="ARBA00011031"/>
    </source>
</evidence>
<dbReference type="InterPro" id="IPR018936">
    <property type="entry name" value="PI3/4_kinase_CS"/>
</dbReference>
<evidence type="ECO:0000256" key="2">
    <source>
        <dbReference type="ARBA" id="ARBA00012513"/>
    </source>
</evidence>
<feature type="domain" description="FATC" evidence="14">
    <location>
        <begin position="3777"/>
        <end position="3809"/>
    </location>
</feature>
<dbReference type="GO" id="GO:0005634">
    <property type="term" value="C:nucleus"/>
    <property type="evidence" value="ECO:0007669"/>
    <property type="project" value="TreeGrafter"/>
</dbReference>
<dbReference type="EC" id="2.7.11.1" evidence="2"/>
<dbReference type="InterPro" id="IPR000403">
    <property type="entry name" value="PI3/4_kinase_cat_dom"/>
</dbReference>
<sequence length="3809" mass="425073">RERERELYLRVRQAGEAGRFARAKHATMQGHHLLHHHHQQLAALLSAALPQPASKPADGDPASSSVSSSRASPDESERGADPDRVAALDSLQRAFLYPSSSFLIAHSAPFLSQGLFQLLSDKSFLVRRAAAVTYGSLCAVVCSIPLSSNGRQNHAILTGGVVDRFTGWALPLIRDVSIADGSAEPAFEGLRQFLNAGDAKSTERYALQILKSCQELLEDERTSLNALHQILGLLTLISVKYGHCFQPHFMDIVDLLLGWALVPDLSELDRQIIMDSFLQFKGQWLSNLQFSLGLLSKFLGDMEVLVQDGILEISQQSGRLLALFNCFSTVLQVTTSGLVEINLQQQISEPLEGMVPRLVGCLLVVGKKFGWDKWMGESWKCLVLLAEVLNEKFSKHYTMVVDILFQSLGELPSPQLHGILRSNQQVLSLQKLGLLTSSVHKMLQFGLPFSQLRLHPNRSVVGSVATTYIFLLRHDCDEVVSQAMCSLTEELDLLKNILTKFQGNVVGLRDIQIDNVSEAIGSGSCTHLRYSELELTSLVKFDLSVLLSCVSFGNGGSFSDQINVATSQYRRSTRVASLVVEKLNPFQFPIQDYLELQVHVVKMLHKLSEVEFLSRLILSSTEEATSHDVASEQRRLEVKNGHSTCFIDNLKKYSVYIVQALCELSPLSLKLEALEFLCTLCRAAIKIYSDSDLACFCRPCRYVCINSKLLSAVLGSASYSEVKVRLHVASVLDQLLRARLIAPENFYSVAEVTLERLGDPDTAVKNAFVQILSVILPLTIYVHGILELNGGSCKSTYYLNWKHILALKKLPRQLHSQQLVSVLSYISQRWKMPLSSWIQRLVFSCHTTRGLSSSQHEEKENINAHSMPLDGLTEETILDKICPVNVVAAVWWSIHEAARHCITLRLRTNLGGPTQTFAALERMLLDIAHVVLLDSDQTEGNLNIGSSHVRLLPMRLLLDFVEALKKNVYNAYEGSSVLPSPTRQSTLFFRSNKKVCEEWFSRICEPMMNASLALHCHDATFYYSTLRLQDLRNLMMSSIKDKPRGVPMPENLHILKAKLAVDVSKVLRNGALALCRSREPEALVGLHNWAVMSFSSLFTEDNQFMTGQNENSVHFSWIIGLVHQAHGEYEKAAAHFSHLLQSEVALSSMDSDGIQFAISRVIESYTAVADWKSLEIWLSELQILRAKHAGKVYSGALTAAGNEMNAVHALARFDEGDIQAAWGYLDLTPKSSCELALDPKMGLERSEQMLLRSMLQIDQKADKMPEEIEKAKIMLDEILSVIPLDGLTEAAAYAMQLHGIFVLNEGSESNDEDQSKPSSTLLNSLYQVLQSPLSKIHQDCSLWLKIFRVYRTLLPASPLTLLLCQKLMNLARKQSNFMMSGRLNQYLRDHMPKCWEGEQFDFLSANLDYENILLDYAMGKHEEALINLWSLVRTDMMSPESIPKDSAKIFKAKALLKFSTWLRQDHLSLNLENVLYKVHEDFCEFNVHNSSSSTSTVIRTSDDSLISGMKWNVLEEISGMAVKMSCGICPHICKTWLSYASWCYNQAKSSLSSQGTALQLCSLSSVLVPEVMPDRFLLTEEEMSRMRTIITEFLQNSGHAKDSGDADIEQSGIHLHPVNEALVNSLVQQAAYLMQTAAGAPGIEQSNGECPSNALGSQLQMLILCANSEMKEDAVWSCVNELVDIWWSLRRRRVSLYGHAAHGYLQYLSYSSSKFSGSQWTSSDLDFTEEKTRSCTLRATLYVLHILLNYGVELNETLEPGLARVPLLPWQEITPQLFARLSSHPKQEVRKQLEGLLTMLAKLSPWSIVYPTLVDINAFDGKSSDELNRILDCLAKLYPKLIKDVRLVINELGAITVLWEEQWLSTLLDLHPDVMRRINMLKEEAARIAENATLSHSEKSKINAAKYSAMMAPVVVALERRLASTSKEPETSHESWFQKEYGEQLKSAILSFKTPASAMALGDVWRPFDAIASSLATYQRKSSISLSEVAPQLALLRSSDVPMPGLEKQISIPETVGGSTLDLHGLVTISSFCENMSILSTKTRPKKLVFLGSDGKKHIYLLKGREDLRLDARIMQLLQAVNSFLHSCTDTRSRSLAIRYYSVTPISGRAGLIQWVDNVISIYSIYKSWQNRVQLSQLSAMRSGNTNNTVPPVPRPSDMFYGKILPALKEKGIRRVISRRDWPHEVKRKVLLDLMKETPRQLLHQEIWCASEGFKGFSSRLKRFSGSVAAMSMMGHILGLGDRHLDNILIDFCSGDVVHIDYNICFDKGKRLKIPEIVPFRLTQTIETALGLTRIEGIFRANCEAVLGVLRKNKDVILMLLEVFVWDPLVEWTRGDIQDEAAIGGEEKKGMELAVSLSLFSSRFQEIRVPLQEHHDLLISTLPAAESALEKFLDVLNCFEIVSAIFFHADQERSSLLQHETSAKSIVAEATSISDKARASFEVQVREFAQAKAVATEKAQELAKWLEHHGRTLDALRSGSATELQSFVKLTGMEEALSLTSAVLVAAVPLTIVPEPTQGQCYDLDKEVSQIVAELDGGVSCAIEALQEYALALQRVLPLNYITTSPVHGWAQILQLSVSSLSPDIFSLVRRQAADLIAKVQGEGRDYIQQRHGDLFLQIEQYAIEIEKVKNECSELITSIGSDTEAKSKERLLSAFTKYMQSAGYPRKEDEGWHCRHDVAKDSKLQVDLEEKATKVLIVLRLAANELFKEMRSKVSDISNNSGRTGWRPADECFYPNSEKTFHEFEELIEKCTLVVGFVNELQKLVGVDLPDYVTSMDDTKYIAEGNWASVFQFSTNSCRGLIEQMIEVVLPEIIRSVISYNTEVMEAFGSLSQIRGSVDTALEQLVEVELERASLLELEKNYFVKVGLITEQQLALEEAAVKGRDSLSWEEAEELASQEEACRAQLDQLHQTWNQKDMRSSSLKKREGNIRNSLISAERHLSSLVSMQEGNLHKGRSKALLGMLVKPFSQVESIDQMFSSHGSHSSYSAVSSFRIVDFMNASCSLSESMWKFAGLLKDHSFFVWKVSIVDSFLDSCIHDISSSVDHNLGFDQLYNILKKKLEIQLQGQVGQYLKDRVAPALLLRLERENDNLQQWDEMKKEASPDQVKRDQNAAKRVQHMLEEYCNAHETARAARSAIFLMRRQVTELTESLQKTILELVQMEWLHDFALPVPYLHKSRAISQNILSDDMLSPTILNLSRHKLLENMQSAMSSITMSLECLQACERTSVQAEAQLERAMGWACAGPSSAGAGSSLVKNSGIPPEFHDHLLRRRQLLWAAQEQASNVIKICTSVMAFEASRDGLFRIPGETSGDSRTWQKTCMNALTRLDVTYHSFTCAEQEWKVAQNSMETAANGLLTATNELSIASVKAKSASGDLQDTLAAMRDCAYEASVASSAFSRVSNGHSTLTSECGNMLEEVLAITEGLHDVYSLGKDAAALHSALMADLSKANAILLPLDASLSADVAAMADAMSRERERTDISPLHGQALYKSYCFTLREFCQSLRSLVPSLTYSVKELHTMLTKLARTANLHAGNLHKAFEGLGESQMGRSQELSLSRPELTNALFDDKDKDLTPGINGSNFEEFAGTEGSPLQDEGWISPPDSMCSSIPSSGITSTEASLSENGDRDEQLSILNSAGALDSVSVSHSQTRTQENVNDKNTESFPVEGRHCSVNSAFVETLDPSEHFQALCLSNEAERTHFDPLYHLEKEMANEGRPMANKSETVNQIKGQGGDHGYFSSCTDSGSRINKGKNPYALSVLRQVAMKLDGREIDDKRSVNISEQVDHLLKQATSIDNLCNMYEGWTPWI</sequence>
<dbReference type="InterPro" id="IPR003152">
    <property type="entry name" value="FATC_dom"/>
</dbReference>
<feature type="compositionally biased region" description="Polar residues" evidence="11">
    <location>
        <begin position="3606"/>
        <end position="3624"/>
    </location>
</feature>
<dbReference type="Pfam" id="PF02260">
    <property type="entry name" value="FATC"/>
    <property type="match status" value="1"/>
</dbReference>
<dbReference type="SMART" id="SM00146">
    <property type="entry name" value="PI3Kc"/>
    <property type="match status" value="1"/>
</dbReference>
<dbReference type="PROSITE" id="PS50290">
    <property type="entry name" value="PI3_4_KINASE_3"/>
    <property type="match status" value="1"/>
</dbReference>
<gene>
    <name evidence="15" type="primary">SMG1_1</name>
    <name evidence="15" type="ORF">g.30492</name>
</gene>
<evidence type="ECO:0000256" key="3">
    <source>
        <dbReference type="ARBA" id="ARBA00022527"/>
    </source>
</evidence>
<feature type="compositionally biased region" description="Low complexity" evidence="11">
    <location>
        <begin position="51"/>
        <end position="71"/>
    </location>
</feature>
<feature type="non-terminal residue" evidence="15">
    <location>
        <position position="1"/>
    </location>
</feature>
<comment type="catalytic activity">
    <reaction evidence="10">
        <text>L-seryl-[protein] + ATP = O-phospho-L-seryl-[protein] + ADP + H(+)</text>
        <dbReference type="Rhea" id="RHEA:17989"/>
        <dbReference type="Rhea" id="RHEA-COMP:9863"/>
        <dbReference type="Rhea" id="RHEA-COMP:11604"/>
        <dbReference type="ChEBI" id="CHEBI:15378"/>
        <dbReference type="ChEBI" id="CHEBI:29999"/>
        <dbReference type="ChEBI" id="CHEBI:30616"/>
        <dbReference type="ChEBI" id="CHEBI:83421"/>
        <dbReference type="ChEBI" id="CHEBI:456216"/>
        <dbReference type="EC" id="2.7.11.1"/>
    </reaction>
</comment>
<feature type="region of interest" description="Disordered" evidence="11">
    <location>
        <begin position="3645"/>
        <end position="3664"/>
    </location>
</feature>
<evidence type="ECO:0000256" key="11">
    <source>
        <dbReference type="SAM" id="MobiDB-lite"/>
    </source>
</evidence>
<evidence type="ECO:0000256" key="10">
    <source>
        <dbReference type="ARBA" id="ARBA00048679"/>
    </source>
</evidence>
<organism evidence="15">
    <name type="scientific">Anthurium amnicola</name>
    <dbReference type="NCBI Taxonomy" id="1678845"/>
    <lineage>
        <taxon>Eukaryota</taxon>
        <taxon>Viridiplantae</taxon>
        <taxon>Streptophyta</taxon>
        <taxon>Embryophyta</taxon>
        <taxon>Tracheophyta</taxon>
        <taxon>Spermatophyta</taxon>
        <taxon>Magnoliopsida</taxon>
        <taxon>Liliopsida</taxon>
        <taxon>Araceae</taxon>
        <taxon>Pothoideae</taxon>
        <taxon>Potheae</taxon>
        <taxon>Anthurium</taxon>
    </lineage>
</organism>
<evidence type="ECO:0000259" key="13">
    <source>
        <dbReference type="PROSITE" id="PS51189"/>
    </source>
</evidence>
<dbReference type="InterPro" id="IPR016024">
    <property type="entry name" value="ARM-type_fold"/>
</dbReference>
<dbReference type="GO" id="GO:0005524">
    <property type="term" value="F:ATP binding"/>
    <property type="evidence" value="ECO:0007669"/>
    <property type="project" value="UniProtKB-KW"/>
</dbReference>
<dbReference type="EMBL" id="GDJX01010855">
    <property type="protein sequence ID" value="JAT57081.1"/>
    <property type="molecule type" value="Transcribed_RNA"/>
</dbReference>
<feature type="compositionally biased region" description="Polar residues" evidence="11">
    <location>
        <begin position="3645"/>
        <end position="3656"/>
    </location>
</feature>
<evidence type="ECO:0000259" key="14">
    <source>
        <dbReference type="PROSITE" id="PS51190"/>
    </source>
</evidence>
<dbReference type="Pfam" id="PF15785">
    <property type="entry name" value="SMG1"/>
    <property type="match status" value="1"/>
</dbReference>
<dbReference type="Gene3D" id="3.30.1010.10">
    <property type="entry name" value="Phosphatidylinositol 3-kinase Catalytic Subunit, Chain A, domain 4"/>
    <property type="match status" value="1"/>
</dbReference>
<keyword evidence="3" id="KW-0723">Serine/threonine-protein kinase</keyword>
<evidence type="ECO:0000256" key="4">
    <source>
        <dbReference type="ARBA" id="ARBA00022679"/>
    </source>
</evidence>
<dbReference type="SMART" id="SM01343">
    <property type="entry name" value="FATC"/>
    <property type="match status" value="1"/>
</dbReference>
<dbReference type="PROSITE" id="PS00916">
    <property type="entry name" value="PI3_4_KINASE_2"/>
    <property type="match status" value="1"/>
</dbReference>
<keyword evidence="6 15" id="KW-0418">Kinase</keyword>
<proteinExistence type="inferred from homology"/>
<dbReference type="GO" id="GO:0000184">
    <property type="term" value="P:nuclear-transcribed mRNA catabolic process, nonsense-mediated decay"/>
    <property type="evidence" value="ECO:0007669"/>
    <property type="project" value="UniProtKB-KW"/>
</dbReference>
<keyword evidence="7" id="KW-0067">ATP-binding</keyword>
<protein>
    <recommendedName>
        <fullName evidence="2">non-specific serine/threonine protein kinase</fullName>
        <ecNumber evidence="2">2.7.11.1</ecNumber>
    </recommendedName>
</protein>
<evidence type="ECO:0000256" key="6">
    <source>
        <dbReference type="ARBA" id="ARBA00022777"/>
    </source>
</evidence>
<accession>A0A1D1YR25</accession>
<dbReference type="PANTHER" id="PTHR11139">
    <property type="entry name" value="ATAXIA TELANGIECTASIA MUTATED ATM -RELATED"/>
    <property type="match status" value="1"/>
</dbReference>
<dbReference type="GO" id="GO:0004674">
    <property type="term" value="F:protein serine/threonine kinase activity"/>
    <property type="evidence" value="ECO:0007669"/>
    <property type="project" value="UniProtKB-KW"/>
</dbReference>
<dbReference type="InterPro" id="IPR014009">
    <property type="entry name" value="PIK_FAT"/>
</dbReference>
<evidence type="ECO:0000256" key="7">
    <source>
        <dbReference type="ARBA" id="ARBA00022840"/>
    </source>
</evidence>
<dbReference type="InterPro" id="IPR011009">
    <property type="entry name" value="Kinase-like_dom_sf"/>
</dbReference>
<comment type="similarity">
    <text evidence="1">Belongs to the PI3/PI4-kinase family.</text>
</comment>
<dbReference type="PROSITE" id="PS51190">
    <property type="entry name" value="FATC"/>
    <property type="match status" value="1"/>
</dbReference>
<dbReference type="SUPFAM" id="SSF48371">
    <property type="entry name" value="ARM repeat"/>
    <property type="match status" value="1"/>
</dbReference>
<feature type="region of interest" description="Disordered" evidence="11">
    <location>
        <begin position="3566"/>
        <end position="3629"/>
    </location>
</feature>
<keyword evidence="5" id="KW-0547">Nucleotide-binding</keyword>
<evidence type="ECO:0000256" key="8">
    <source>
        <dbReference type="ARBA" id="ARBA00023161"/>
    </source>
</evidence>
<feature type="domain" description="PI3K/PI4K catalytic" evidence="12">
    <location>
        <begin position="2032"/>
        <end position="2372"/>
    </location>
</feature>
<feature type="domain" description="FAT" evidence="13">
    <location>
        <begin position="1196"/>
        <end position="1818"/>
    </location>
</feature>
<evidence type="ECO:0000256" key="5">
    <source>
        <dbReference type="ARBA" id="ARBA00022741"/>
    </source>
</evidence>
<dbReference type="SUPFAM" id="SSF56112">
    <property type="entry name" value="Protein kinase-like (PK-like)"/>
    <property type="match status" value="1"/>
</dbReference>
<evidence type="ECO:0000259" key="12">
    <source>
        <dbReference type="PROSITE" id="PS50290"/>
    </source>
</evidence>
<dbReference type="InterPro" id="IPR036940">
    <property type="entry name" value="PI3/4_kinase_cat_sf"/>
</dbReference>
<comment type="catalytic activity">
    <reaction evidence="9">
        <text>L-threonyl-[protein] + ATP = O-phospho-L-threonyl-[protein] + ADP + H(+)</text>
        <dbReference type="Rhea" id="RHEA:46608"/>
        <dbReference type="Rhea" id="RHEA-COMP:11060"/>
        <dbReference type="Rhea" id="RHEA-COMP:11605"/>
        <dbReference type="ChEBI" id="CHEBI:15378"/>
        <dbReference type="ChEBI" id="CHEBI:30013"/>
        <dbReference type="ChEBI" id="CHEBI:30616"/>
        <dbReference type="ChEBI" id="CHEBI:61977"/>
        <dbReference type="ChEBI" id="CHEBI:456216"/>
        <dbReference type="EC" id="2.7.11.1"/>
    </reaction>
</comment>
<dbReference type="FunFam" id="1.10.1070.11:FF:000023">
    <property type="entry name" value="serine/threonine-protein kinase SMG1 isoform X1"/>
    <property type="match status" value="1"/>
</dbReference>
<dbReference type="InterPro" id="IPR039414">
    <property type="entry name" value="SMG1_PIKKc"/>
</dbReference>
<dbReference type="FunFam" id="3.30.1010.10:FF:000029">
    <property type="entry name" value="Serine/threonine-protein kinase SMG1"/>
    <property type="match status" value="1"/>
</dbReference>
<dbReference type="InterPro" id="IPR050517">
    <property type="entry name" value="DDR_Repair_Kinase"/>
</dbReference>
<evidence type="ECO:0000313" key="15">
    <source>
        <dbReference type="EMBL" id="JAT57081.1"/>
    </source>
</evidence>
<name>A0A1D1YR25_9ARAE</name>
<reference evidence="15" key="1">
    <citation type="submission" date="2015-07" db="EMBL/GenBank/DDBJ databases">
        <title>Transcriptome Assembly of Anthurium amnicola.</title>
        <authorList>
            <person name="Suzuki J."/>
        </authorList>
    </citation>
    <scope>NUCLEOTIDE SEQUENCE</scope>
</reference>
<evidence type="ECO:0000256" key="9">
    <source>
        <dbReference type="ARBA" id="ARBA00047899"/>
    </source>
</evidence>
<dbReference type="PANTHER" id="PTHR11139:SF71">
    <property type="entry name" value="SERINE_THREONINE-PROTEIN KINASE SMG1"/>
    <property type="match status" value="1"/>
</dbReference>
<dbReference type="PROSITE" id="PS51189">
    <property type="entry name" value="FAT"/>
    <property type="match status" value="1"/>
</dbReference>